<dbReference type="AlphaFoldDB" id="A0A151TXN6"/>
<comment type="similarity">
    <text evidence="1">Belongs to the plant acyltransferase family.</text>
</comment>
<dbReference type="OrthoDB" id="671439at2759"/>
<gene>
    <name evidence="2" type="ORF">KK1_011083</name>
</gene>
<accession>A0A151TXN6</accession>
<dbReference type="Gene3D" id="3.30.559.10">
    <property type="entry name" value="Chloramphenicol acetyltransferase-like domain"/>
    <property type="match status" value="2"/>
</dbReference>
<reference evidence="2 3" key="1">
    <citation type="journal article" date="2012" name="Nat. Biotechnol.">
        <title>Draft genome sequence of pigeonpea (Cajanus cajan), an orphan legume crop of resource-poor farmers.</title>
        <authorList>
            <person name="Varshney R.K."/>
            <person name="Chen W."/>
            <person name="Li Y."/>
            <person name="Bharti A.K."/>
            <person name="Saxena R.K."/>
            <person name="Schlueter J.A."/>
            <person name="Donoghue M.T."/>
            <person name="Azam S."/>
            <person name="Fan G."/>
            <person name="Whaley A.M."/>
            <person name="Farmer A.D."/>
            <person name="Sheridan J."/>
            <person name="Iwata A."/>
            <person name="Tuteja R."/>
            <person name="Penmetsa R.V."/>
            <person name="Wu W."/>
            <person name="Upadhyaya H.D."/>
            <person name="Yang S.P."/>
            <person name="Shah T."/>
            <person name="Saxena K.B."/>
            <person name="Michael T."/>
            <person name="McCombie W.R."/>
            <person name="Yang B."/>
            <person name="Zhang G."/>
            <person name="Yang H."/>
            <person name="Wang J."/>
            <person name="Spillane C."/>
            <person name="Cook D.R."/>
            <person name="May G.D."/>
            <person name="Xu X."/>
            <person name="Jackson S.A."/>
        </authorList>
    </citation>
    <scope>NUCLEOTIDE SEQUENCE [LARGE SCALE GENOMIC DNA]</scope>
    <source>
        <strain evidence="3">cv. Asha</strain>
    </source>
</reference>
<name>A0A151TXN6_CAJCA</name>
<dbReference type="InterPro" id="IPR023213">
    <property type="entry name" value="CAT-like_dom_sf"/>
</dbReference>
<dbReference type="STRING" id="3821.A0A151TXN6"/>
<dbReference type="OMA" id="GNWEVKC"/>
<dbReference type="EMBL" id="CM003605">
    <property type="protein sequence ID" value="KYP71810.1"/>
    <property type="molecule type" value="Genomic_DNA"/>
</dbReference>
<evidence type="ECO:0000313" key="2">
    <source>
        <dbReference type="EMBL" id="KYP71810.1"/>
    </source>
</evidence>
<dbReference type="InterPro" id="IPR050317">
    <property type="entry name" value="Plant_Fungal_Acyltransferase"/>
</dbReference>
<evidence type="ECO:0000256" key="1">
    <source>
        <dbReference type="ARBA" id="ARBA00009861"/>
    </source>
</evidence>
<sequence>MSNSRVTLNSKLTVVSSKPVSSGKVHALSALDQAMASHTLHVIFYYENEDKWFESFDLDPLRESLCEVLTLSPTLTGRLGPGVDGGWEVKCNDAGVRVIKATVDATLHQWLRSASGSEEKLLVAWDHMPPHHDPSTWPPFRIQINSFEGGGVAIGLSCTHMLADLTFLASFFESWTQVHRHVPITHPTRVAPLPNHALPHAESPSPTNATLPTATFKFPGSAIKQRLSDLRHTCPNATPFDLLAAVFWTRIKSDGHITLCTDFRAKESLPLGYLGNAMRFSRVSRKVEGEELGHVVSAVHAHLEEESEGGSNYEYGAELTCVCMEHLLTREGDQTSSLLYAPSFCADEKPLHVSCRVGNVGSGGLILVMPSREGGFSRTVTVTLPEEEELAKLIKDEVILELEPAMVLSGSLQGQS</sequence>
<organism evidence="2 3">
    <name type="scientific">Cajanus cajan</name>
    <name type="common">Pigeon pea</name>
    <name type="synonym">Cajanus indicus</name>
    <dbReference type="NCBI Taxonomy" id="3821"/>
    <lineage>
        <taxon>Eukaryota</taxon>
        <taxon>Viridiplantae</taxon>
        <taxon>Streptophyta</taxon>
        <taxon>Embryophyta</taxon>
        <taxon>Tracheophyta</taxon>
        <taxon>Spermatophyta</taxon>
        <taxon>Magnoliopsida</taxon>
        <taxon>eudicotyledons</taxon>
        <taxon>Gunneridae</taxon>
        <taxon>Pentapetalae</taxon>
        <taxon>rosids</taxon>
        <taxon>fabids</taxon>
        <taxon>Fabales</taxon>
        <taxon>Fabaceae</taxon>
        <taxon>Papilionoideae</taxon>
        <taxon>50 kb inversion clade</taxon>
        <taxon>NPAAA clade</taxon>
        <taxon>indigoferoid/millettioid clade</taxon>
        <taxon>Phaseoleae</taxon>
        <taxon>Cajanus</taxon>
    </lineage>
</organism>
<evidence type="ECO:0000313" key="3">
    <source>
        <dbReference type="Proteomes" id="UP000075243"/>
    </source>
</evidence>
<dbReference type="PANTHER" id="PTHR31642:SF316">
    <property type="entry name" value="PROTEIN ECERIFERUM 26-LIKE"/>
    <property type="match status" value="1"/>
</dbReference>
<keyword evidence="3" id="KW-1185">Reference proteome</keyword>
<dbReference type="Gramene" id="C.cajan_10772.t">
    <property type="protein sequence ID" value="C.cajan_10772.t"/>
    <property type="gene ID" value="C.cajan_10772"/>
</dbReference>
<dbReference type="Pfam" id="PF02458">
    <property type="entry name" value="Transferase"/>
    <property type="match status" value="1"/>
</dbReference>
<protein>
    <submittedName>
        <fullName evidence="2">Vinorine synthase</fullName>
    </submittedName>
</protein>
<dbReference type="GO" id="GO:0016747">
    <property type="term" value="F:acyltransferase activity, transferring groups other than amino-acyl groups"/>
    <property type="evidence" value="ECO:0007669"/>
    <property type="project" value="TreeGrafter"/>
</dbReference>
<dbReference type="PANTHER" id="PTHR31642">
    <property type="entry name" value="TRICHOTHECENE 3-O-ACETYLTRANSFERASE"/>
    <property type="match status" value="1"/>
</dbReference>
<proteinExistence type="inferred from homology"/>
<dbReference type="Proteomes" id="UP000075243">
    <property type="component" value="Chromosome 3"/>
</dbReference>